<dbReference type="AlphaFoldDB" id="A0A828SSE6"/>
<dbReference type="InterPro" id="IPR003749">
    <property type="entry name" value="ThiS/MoaD-like"/>
</dbReference>
<organism evidence="1 2">
    <name type="scientific">Acinetobacter baumannii 6014059</name>
    <dbReference type="NCBI Taxonomy" id="525242"/>
    <lineage>
        <taxon>Bacteria</taxon>
        <taxon>Pseudomonadati</taxon>
        <taxon>Pseudomonadota</taxon>
        <taxon>Gammaproteobacteria</taxon>
        <taxon>Moraxellales</taxon>
        <taxon>Moraxellaceae</taxon>
        <taxon>Acinetobacter</taxon>
        <taxon>Acinetobacter calcoaceticus/baumannii complex</taxon>
    </lineage>
</organism>
<evidence type="ECO:0000313" key="1">
    <source>
        <dbReference type="EMBL" id="EGJ67593.1"/>
    </source>
</evidence>
<accession>A0A828SSE6</accession>
<dbReference type="EMBL" id="ACYS02000141">
    <property type="protein sequence ID" value="EGJ67593.1"/>
    <property type="molecule type" value="Genomic_DNA"/>
</dbReference>
<dbReference type="InterPro" id="IPR016155">
    <property type="entry name" value="Mopterin_synth/thiamin_S_b"/>
</dbReference>
<dbReference type="PANTHER" id="PTHR34472">
    <property type="entry name" value="SULFUR CARRIER PROTEIN THIS"/>
    <property type="match status" value="1"/>
</dbReference>
<sequence length="77" mass="8675">MLSNTQNNRNVIMQIYLNGELTDTPSQNLLQLIQELALEGKRFAVEHNQQIVPKSKLEQITIAQHDRIEIIHAVGGG</sequence>
<dbReference type="Pfam" id="PF02597">
    <property type="entry name" value="ThiS"/>
    <property type="match status" value="1"/>
</dbReference>
<proteinExistence type="predicted"/>
<evidence type="ECO:0000313" key="2">
    <source>
        <dbReference type="Proteomes" id="UP000003204"/>
    </source>
</evidence>
<dbReference type="SUPFAM" id="SSF54285">
    <property type="entry name" value="MoaD/ThiS"/>
    <property type="match status" value="1"/>
</dbReference>
<protein>
    <submittedName>
        <fullName evidence="1">Thiamine biosynthesis protein ThiS</fullName>
    </submittedName>
</protein>
<dbReference type="CDD" id="cd00565">
    <property type="entry name" value="Ubl_ThiS"/>
    <property type="match status" value="1"/>
</dbReference>
<dbReference type="NCBIfam" id="TIGR01683">
    <property type="entry name" value="thiS"/>
    <property type="match status" value="1"/>
</dbReference>
<name>A0A828SSE6_ACIBA</name>
<dbReference type="PANTHER" id="PTHR34472:SF1">
    <property type="entry name" value="SULFUR CARRIER PROTEIN THIS"/>
    <property type="match status" value="1"/>
</dbReference>
<reference evidence="1 2" key="1">
    <citation type="submission" date="2011-04" db="EMBL/GenBank/DDBJ databases">
        <authorList>
            <person name="Weinstock G."/>
            <person name="Sodergren E."/>
            <person name="Clifton S."/>
            <person name="Fulton L."/>
            <person name="Fulton B."/>
            <person name="Courtney L."/>
            <person name="Fronick C."/>
            <person name="Harrison M."/>
            <person name="Strong C."/>
            <person name="Farmer C."/>
            <person name="Delahaunty K."/>
            <person name="Markovic C."/>
            <person name="Hall O."/>
            <person name="Minx P."/>
            <person name="Tomlinson C."/>
            <person name="Mitreva M."/>
            <person name="Hou S."/>
            <person name="Chen J."/>
            <person name="Wollam A."/>
            <person name="Pepin K.H."/>
            <person name="Johnson M."/>
            <person name="Bhonagiri V."/>
            <person name="Zhang X."/>
            <person name="Suruliraj S."/>
            <person name="Warren W."/>
            <person name="Chinwalla A."/>
            <person name="Mardis E.R."/>
            <person name="Wilson R.K."/>
        </authorList>
    </citation>
    <scope>NUCLEOTIDE SEQUENCE [LARGE SCALE GENOMIC DNA]</scope>
    <source>
        <strain evidence="1 2">6014059</strain>
    </source>
</reference>
<dbReference type="InterPro" id="IPR012675">
    <property type="entry name" value="Beta-grasp_dom_sf"/>
</dbReference>
<dbReference type="InterPro" id="IPR010035">
    <property type="entry name" value="Thi_S"/>
</dbReference>
<dbReference type="Gene3D" id="3.10.20.30">
    <property type="match status" value="1"/>
</dbReference>
<comment type="caution">
    <text evidence="1">The sequence shown here is derived from an EMBL/GenBank/DDBJ whole genome shotgun (WGS) entry which is preliminary data.</text>
</comment>
<gene>
    <name evidence="1" type="ORF">HMPREF0022_02620</name>
</gene>
<dbReference type="Proteomes" id="UP000003204">
    <property type="component" value="Unassembled WGS sequence"/>
</dbReference>